<dbReference type="Proteomes" id="UP000800097">
    <property type="component" value="Unassembled WGS sequence"/>
</dbReference>
<accession>A0A6A6JS45</accession>
<evidence type="ECO:0000256" key="1">
    <source>
        <dbReference type="SAM" id="MobiDB-lite"/>
    </source>
</evidence>
<feature type="compositionally biased region" description="Basic residues" evidence="1">
    <location>
        <begin position="1"/>
        <end position="19"/>
    </location>
</feature>
<protein>
    <submittedName>
        <fullName evidence="2">Uncharacterized protein</fullName>
    </submittedName>
</protein>
<feature type="region of interest" description="Disordered" evidence="1">
    <location>
        <begin position="1"/>
        <end position="71"/>
    </location>
</feature>
<dbReference type="GeneID" id="54551045"/>
<dbReference type="AlphaFoldDB" id="A0A6A6JS45"/>
<evidence type="ECO:0000313" key="3">
    <source>
        <dbReference type="Proteomes" id="UP000800097"/>
    </source>
</evidence>
<dbReference type="RefSeq" id="XP_033656472.1">
    <property type="nucleotide sequence ID" value="XM_033797870.1"/>
</dbReference>
<evidence type="ECO:0000313" key="2">
    <source>
        <dbReference type="EMBL" id="KAF2278933.1"/>
    </source>
</evidence>
<feature type="compositionally biased region" description="Polar residues" evidence="1">
    <location>
        <begin position="20"/>
        <end position="35"/>
    </location>
</feature>
<keyword evidence="3" id="KW-1185">Reference proteome</keyword>
<gene>
    <name evidence="2" type="ORF">EI97DRAFT_431173</name>
</gene>
<dbReference type="EMBL" id="ML986487">
    <property type="protein sequence ID" value="KAF2278933.1"/>
    <property type="molecule type" value="Genomic_DNA"/>
</dbReference>
<feature type="compositionally biased region" description="Basic residues" evidence="1">
    <location>
        <begin position="61"/>
        <end position="71"/>
    </location>
</feature>
<proteinExistence type="predicted"/>
<name>A0A6A6JS45_WESOR</name>
<reference evidence="2" key="1">
    <citation type="journal article" date="2020" name="Stud. Mycol.">
        <title>101 Dothideomycetes genomes: a test case for predicting lifestyles and emergence of pathogens.</title>
        <authorList>
            <person name="Haridas S."/>
            <person name="Albert R."/>
            <person name="Binder M."/>
            <person name="Bloem J."/>
            <person name="Labutti K."/>
            <person name="Salamov A."/>
            <person name="Andreopoulos B."/>
            <person name="Baker S."/>
            <person name="Barry K."/>
            <person name="Bills G."/>
            <person name="Bluhm B."/>
            <person name="Cannon C."/>
            <person name="Castanera R."/>
            <person name="Culley D."/>
            <person name="Daum C."/>
            <person name="Ezra D."/>
            <person name="Gonzalez J."/>
            <person name="Henrissat B."/>
            <person name="Kuo A."/>
            <person name="Liang C."/>
            <person name="Lipzen A."/>
            <person name="Lutzoni F."/>
            <person name="Magnuson J."/>
            <person name="Mondo S."/>
            <person name="Nolan M."/>
            <person name="Ohm R."/>
            <person name="Pangilinan J."/>
            <person name="Park H.-J."/>
            <person name="Ramirez L."/>
            <person name="Alfaro M."/>
            <person name="Sun H."/>
            <person name="Tritt A."/>
            <person name="Yoshinaga Y."/>
            <person name="Zwiers L.-H."/>
            <person name="Turgeon B."/>
            <person name="Goodwin S."/>
            <person name="Spatafora J."/>
            <person name="Crous P."/>
            <person name="Grigoriev I."/>
        </authorList>
    </citation>
    <scope>NUCLEOTIDE SEQUENCE</scope>
    <source>
        <strain evidence="2">CBS 379.55</strain>
    </source>
</reference>
<sequence>MLLSHFRRSHQSANTRHHIVTSTPRPLSSQLATSLHRQHKRRPPYSCPTAHRTQKAQAANPRKKCRPLPAT</sequence>
<organism evidence="2 3">
    <name type="scientific">Westerdykella ornata</name>
    <dbReference type="NCBI Taxonomy" id="318751"/>
    <lineage>
        <taxon>Eukaryota</taxon>
        <taxon>Fungi</taxon>
        <taxon>Dikarya</taxon>
        <taxon>Ascomycota</taxon>
        <taxon>Pezizomycotina</taxon>
        <taxon>Dothideomycetes</taxon>
        <taxon>Pleosporomycetidae</taxon>
        <taxon>Pleosporales</taxon>
        <taxon>Sporormiaceae</taxon>
        <taxon>Westerdykella</taxon>
    </lineage>
</organism>